<dbReference type="Gene3D" id="3.40.50.150">
    <property type="entry name" value="Vaccinia Virus protein VP39"/>
    <property type="match status" value="1"/>
</dbReference>
<dbReference type="Proteomes" id="UP000190951">
    <property type="component" value="Chromosome"/>
</dbReference>
<protein>
    <submittedName>
        <fullName evidence="1">tRNA 5-hydroxyuridine methyltransferase</fullName>
        <ecNumber evidence="1">2.1.1.-</ecNumber>
    </submittedName>
</protein>
<dbReference type="CDD" id="cd02440">
    <property type="entry name" value="AdoMet_MTases"/>
    <property type="match status" value="1"/>
</dbReference>
<dbReference type="PROSITE" id="PS51682">
    <property type="entry name" value="SAM_OMT_I"/>
    <property type="match status" value="1"/>
</dbReference>
<dbReference type="KEGG" id="crw:CROST_041240"/>
<dbReference type="AlphaFoldDB" id="A0A1S8LFZ4"/>
<dbReference type="SUPFAM" id="SSF53335">
    <property type="entry name" value="S-adenosyl-L-methionine-dependent methyltransferases"/>
    <property type="match status" value="1"/>
</dbReference>
<organism evidence="1 2">
    <name type="scientific">Clostridium felsineum</name>
    <dbReference type="NCBI Taxonomy" id="36839"/>
    <lineage>
        <taxon>Bacteria</taxon>
        <taxon>Bacillati</taxon>
        <taxon>Bacillota</taxon>
        <taxon>Clostridia</taxon>
        <taxon>Eubacteriales</taxon>
        <taxon>Clostridiaceae</taxon>
        <taxon>Clostridium</taxon>
    </lineage>
</organism>
<evidence type="ECO:0000313" key="2">
    <source>
        <dbReference type="Proteomes" id="UP000190951"/>
    </source>
</evidence>
<reference evidence="1 2" key="1">
    <citation type="submission" date="2022-04" db="EMBL/GenBank/DDBJ databases">
        <title>Genome sequence of C. roseum typestrain.</title>
        <authorList>
            <person name="Poehlein A."/>
            <person name="Schoch T."/>
            <person name="Duerre P."/>
            <person name="Daniel R."/>
        </authorList>
    </citation>
    <scope>NUCLEOTIDE SEQUENCE [LARGE SCALE GENOMIC DNA]</scope>
    <source>
        <strain evidence="1 2">DSM 7320</strain>
    </source>
</reference>
<dbReference type="GO" id="GO:0008171">
    <property type="term" value="F:O-methyltransferase activity"/>
    <property type="evidence" value="ECO:0007669"/>
    <property type="project" value="InterPro"/>
</dbReference>
<dbReference type="PANTHER" id="PTHR43167:SF1">
    <property type="entry name" value="PUTATIVE (AFU_ORTHOLOGUE AFUA_6G01830)-RELATED"/>
    <property type="match status" value="1"/>
</dbReference>
<dbReference type="Pfam" id="PF01596">
    <property type="entry name" value="Methyltransf_3"/>
    <property type="match status" value="1"/>
</dbReference>
<dbReference type="GO" id="GO:0032259">
    <property type="term" value="P:methylation"/>
    <property type="evidence" value="ECO:0007669"/>
    <property type="project" value="UniProtKB-KW"/>
</dbReference>
<keyword evidence="1" id="KW-0489">Methyltransferase</keyword>
<keyword evidence="1" id="KW-0808">Transferase</keyword>
<dbReference type="STRING" id="84029.CROST_08580"/>
<proteinExistence type="predicted"/>
<gene>
    <name evidence="1" type="primary">trmR_2</name>
    <name evidence="1" type="ORF">CROST_041240</name>
</gene>
<keyword evidence="2" id="KW-1185">Reference proteome</keyword>
<evidence type="ECO:0000313" key="1">
    <source>
        <dbReference type="EMBL" id="URZ13358.1"/>
    </source>
</evidence>
<dbReference type="InterPro" id="IPR002935">
    <property type="entry name" value="SAM_O-MeTrfase"/>
</dbReference>
<dbReference type="RefSeq" id="WP_077835709.1">
    <property type="nucleotide sequence ID" value="NZ_CP096983.1"/>
</dbReference>
<dbReference type="PANTHER" id="PTHR43167">
    <property type="entry name" value="PUTATIVE (AFU_ORTHOLOGUE AFUA_6G01830)-RELATED"/>
    <property type="match status" value="1"/>
</dbReference>
<name>A0A1S8LFZ4_9CLOT</name>
<sequence>MNFYKINSYIEDLYKERETITRKEFINNTKLKDFIPVIDDDSARFLRVIIKILKPKRILEIGTSIGYSTTVMAQMVKEYGGKIVTVEYDEKAAKAAKENFIKAGIDENVELKFGDALEILPSLNEKFDLVFQDVDKKLYPLLLNDCVRLLKKGGILIADDTLFPVIDLDKKWENQIKPIDEFNKLVSSKEELESTLLPIGDGIMVAVKN</sequence>
<accession>A0A1S8LFZ4</accession>
<dbReference type="EMBL" id="CP096983">
    <property type="protein sequence ID" value="URZ13358.1"/>
    <property type="molecule type" value="Genomic_DNA"/>
</dbReference>
<dbReference type="EC" id="2.1.1.-" evidence="1"/>
<dbReference type="InterPro" id="IPR029063">
    <property type="entry name" value="SAM-dependent_MTases_sf"/>
</dbReference>